<dbReference type="InterPro" id="IPR029058">
    <property type="entry name" value="AB_hydrolase_fold"/>
</dbReference>
<dbReference type="InterPro" id="IPR052382">
    <property type="entry name" value="ABHD10_acyl-thioesterase"/>
</dbReference>
<keyword evidence="1 3" id="KW-0378">Hydrolase</keyword>
<reference evidence="3" key="1">
    <citation type="submission" date="2020-07" db="EMBL/GenBank/DDBJ databases">
        <title>Huge and variable diversity of episymbiotic CPR bacteria and DPANN archaea in groundwater ecosystems.</title>
        <authorList>
            <person name="He C.Y."/>
            <person name="Keren R."/>
            <person name="Whittaker M."/>
            <person name="Farag I.F."/>
            <person name="Doudna J."/>
            <person name="Cate J.H.D."/>
            <person name="Banfield J.F."/>
        </authorList>
    </citation>
    <scope>NUCLEOTIDE SEQUENCE</scope>
    <source>
        <strain evidence="3">NC_groundwater_763_Ag_S-0.2um_68_21</strain>
    </source>
</reference>
<protein>
    <submittedName>
        <fullName evidence="3">Alpha/beta hydrolase</fullName>
    </submittedName>
</protein>
<dbReference type="Pfam" id="PF12146">
    <property type="entry name" value="Hydrolase_4"/>
    <property type="match status" value="1"/>
</dbReference>
<evidence type="ECO:0000313" key="3">
    <source>
        <dbReference type="EMBL" id="MBI3128505.1"/>
    </source>
</evidence>
<accession>A0A932HZC4</accession>
<feature type="domain" description="Serine aminopeptidase S33" evidence="2">
    <location>
        <begin position="50"/>
        <end position="131"/>
    </location>
</feature>
<evidence type="ECO:0000256" key="1">
    <source>
        <dbReference type="ARBA" id="ARBA00022801"/>
    </source>
</evidence>
<dbReference type="SUPFAM" id="SSF53474">
    <property type="entry name" value="alpha/beta-Hydrolases"/>
    <property type="match status" value="1"/>
</dbReference>
<dbReference type="Gene3D" id="3.40.50.1820">
    <property type="entry name" value="alpha/beta hydrolase"/>
    <property type="match status" value="1"/>
</dbReference>
<evidence type="ECO:0000313" key="4">
    <source>
        <dbReference type="Proteomes" id="UP000782312"/>
    </source>
</evidence>
<organism evidence="3 4">
    <name type="scientific">Tectimicrobiota bacterium</name>
    <dbReference type="NCBI Taxonomy" id="2528274"/>
    <lineage>
        <taxon>Bacteria</taxon>
        <taxon>Pseudomonadati</taxon>
        <taxon>Nitrospinota/Tectimicrobiota group</taxon>
        <taxon>Candidatus Tectimicrobiota</taxon>
    </lineage>
</organism>
<proteinExistence type="predicted"/>
<comment type="caution">
    <text evidence="3">The sequence shown here is derived from an EMBL/GenBank/DDBJ whole genome shotgun (WGS) entry which is preliminary data.</text>
</comment>
<dbReference type="Proteomes" id="UP000782312">
    <property type="component" value="Unassembled WGS sequence"/>
</dbReference>
<dbReference type="InterPro" id="IPR022742">
    <property type="entry name" value="Hydrolase_4"/>
</dbReference>
<dbReference type="AlphaFoldDB" id="A0A932HZC4"/>
<dbReference type="GO" id="GO:0004553">
    <property type="term" value="F:hydrolase activity, hydrolyzing O-glycosyl compounds"/>
    <property type="evidence" value="ECO:0007669"/>
    <property type="project" value="TreeGrafter"/>
</dbReference>
<dbReference type="EMBL" id="JACPUR010000030">
    <property type="protein sequence ID" value="MBI3128505.1"/>
    <property type="molecule type" value="Genomic_DNA"/>
</dbReference>
<gene>
    <name evidence="3" type="ORF">HYZ11_12940</name>
</gene>
<name>A0A932HZC4_UNCTE</name>
<dbReference type="PANTHER" id="PTHR16138">
    <property type="entry name" value="MYCOPHENOLIC ACID ACYL-GLUCURONIDE ESTERASE, MITOCHONDRIAL"/>
    <property type="match status" value="1"/>
</dbReference>
<dbReference type="PANTHER" id="PTHR16138:SF7">
    <property type="entry name" value="PALMITOYL-PROTEIN THIOESTERASE ABHD10, MITOCHONDRIAL"/>
    <property type="match status" value="1"/>
</dbReference>
<sequence length="255" mass="27894">MTGPSRFLASPEGRSLAFRRLEGRPPGVLFLGGFRSDMTGTKATALEAHCRAAGRAFARFDYSGHGESPGRFEEGTIGAWLADALCVLDRATEGPQVLVGSSMGGWIMLLAALARPERVRGLIGVAAAPDFTEDLVWGRCGEEERRKLMEEGSFLCPPRYEDAPYPITRRLIEEGRRHLLLRGLIPLRRPVRLIHGMADEDVPWEVSLRLCGCLEGADVSLTLVKGGDHRLSTPADIRRLTETVEGLCREAGEGE</sequence>
<evidence type="ECO:0000259" key="2">
    <source>
        <dbReference type="Pfam" id="PF12146"/>
    </source>
</evidence>